<organism evidence="2 3">
    <name type="scientific">Methanomicrobium antiquum</name>
    <dbReference type="NCBI Taxonomy" id="487686"/>
    <lineage>
        <taxon>Archaea</taxon>
        <taxon>Methanobacteriati</taxon>
        <taxon>Methanobacteriota</taxon>
        <taxon>Stenosarchaea group</taxon>
        <taxon>Methanomicrobia</taxon>
        <taxon>Methanomicrobiales</taxon>
        <taxon>Methanomicrobiaceae</taxon>
        <taxon>Methanomicrobium</taxon>
    </lineage>
</organism>
<sequence length="224" mass="25217">MESKNIILVSGLLLTVIVIVAFAVFFIGDTISDGSKPAFGQGNHNNSDIVCDIIGYNNVIEARYNTSLPVPDYITEKYGEIYIPADVMVCDLVEFDDFGLKQDNSTTLLMRINDTKYSINLTYYLPEPRDETNNNIDYYFHKIEDSRNYGDGGVIIAQARSLTGEGLSYFMIDVNFQSEYRDGFGIYIIPVQATESAMKSPRLLYAIYSSDDINHDYMLPLPGE</sequence>
<keyword evidence="3" id="KW-1185">Reference proteome</keyword>
<keyword evidence="1" id="KW-0472">Membrane</keyword>
<dbReference type="EMBL" id="CP091092">
    <property type="protein sequence ID" value="WFN36410.1"/>
    <property type="molecule type" value="Genomic_DNA"/>
</dbReference>
<keyword evidence="1" id="KW-1133">Transmembrane helix</keyword>
<dbReference type="Proteomes" id="UP001218895">
    <property type="component" value="Chromosome"/>
</dbReference>
<gene>
    <name evidence="2" type="ORF">L1994_09710</name>
</gene>
<evidence type="ECO:0000313" key="2">
    <source>
        <dbReference type="EMBL" id="WFN36410.1"/>
    </source>
</evidence>
<accession>A0AAF0FUZ1</accession>
<reference evidence="2" key="1">
    <citation type="submission" date="2022-01" db="EMBL/GenBank/DDBJ databases">
        <title>Complete genome of Methanomicrobium antiquum DSM 21220.</title>
        <authorList>
            <person name="Chen S.-C."/>
            <person name="You Y.-T."/>
            <person name="Zhou Y.-Z."/>
            <person name="Lai M.-C."/>
        </authorList>
    </citation>
    <scope>NUCLEOTIDE SEQUENCE</scope>
    <source>
        <strain evidence="2">DSM 21220</strain>
    </source>
</reference>
<dbReference type="RefSeq" id="WP_278099246.1">
    <property type="nucleotide sequence ID" value="NZ_CP091092.1"/>
</dbReference>
<evidence type="ECO:0000256" key="1">
    <source>
        <dbReference type="SAM" id="Phobius"/>
    </source>
</evidence>
<protein>
    <submittedName>
        <fullName evidence="2">Uncharacterized protein</fullName>
    </submittedName>
</protein>
<evidence type="ECO:0000313" key="3">
    <source>
        <dbReference type="Proteomes" id="UP001218895"/>
    </source>
</evidence>
<dbReference type="KEGG" id="manq:L1994_09710"/>
<feature type="transmembrane region" description="Helical" evidence="1">
    <location>
        <begin position="6"/>
        <end position="27"/>
    </location>
</feature>
<name>A0AAF0FUZ1_9EURY</name>
<dbReference type="AlphaFoldDB" id="A0AAF0FUZ1"/>
<dbReference type="GeneID" id="79950674"/>
<keyword evidence="1" id="KW-0812">Transmembrane</keyword>
<proteinExistence type="predicted"/>